<dbReference type="Pfam" id="PF00255">
    <property type="entry name" value="GSHPx"/>
    <property type="match status" value="1"/>
</dbReference>
<proteinExistence type="inferred from homology"/>
<dbReference type="PRINTS" id="PR01011">
    <property type="entry name" value="GLUTPROXDASE"/>
</dbReference>
<dbReference type="Gene3D" id="3.40.30.10">
    <property type="entry name" value="Glutaredoxin"/>
    <property type="match status" value="1"/>
</dbReference>
<dbReference type="GO" id="GO:0004601">
    <property type="term" value="F:peroxidase activity"/>
    <property type="evidence" value="ECO:0007669"/>
    <property type="project" value="UniProtKB-KW"/>
</dbReference>
<dbReference type="AlphaFoldDB" id="K0RT55"/>
<dbReference type="eggNOG" id="KOG1651">
    <property type="taxonomic scope" value="Eukaryota"/>
</dbReference>
<dbReference type="InterPro" id="IPR003582">
    <property type="entry name" value="ShKT_dom"/>
</dbReference>
<dbReference type="GO" id="GO:0006979">
    <property type="term" value="P:response to oxidative stress"/>
    <property type="evidence" value="ECO:0007669"/>
    <property type="project" value="InterPro"/>
</dbReference>
<dbReference type="PROSITE" id="PS51355">
    <property type="entry name" value="GLUTATHIONE_PEROXID_3"/>
    <property type="match status" value="1"/>
</dbReference>
<dbReference type="InterPro" id="IPR036249">
    <property type="entry name" value="Thioredoxin-like_sf"/>
</dbReference>
<evidence type="ECO:0000256" key="2">
    <source>
        <dbReference type="ARBA" id="ARBA00022559"/>
    </source>
</evidence>
<dbReference type="PANTHER" id="PTHR11592">
    <property type="entry name" value="GLUTATHIONE PEROXIDASE"/>
    <property type="match status" value="1"/>
</dbReference>
<keyword evidence="2 4" id="KW-0575">Peroxidase</keyword>
<dbReference type="Pfam" id="PF01549">
    <property type="entry name" value="ShK"/>
    <property type="match status" value="1"/>
</dbReference>
<dbReference type="CDD" id="cd00340">
    <property type="entry name" value="GSH_Peroxidase"/>
    <property type="match status" value="1"/>
</dbReference>
<gene>
    <name evidence="6" type="ORF">THAOC_22972</name>
</gene>
<feature type="domain" description="ShKT" evidence="5">
    <location>
        <begin position="81"/>
        <end position="109"/>
    </location>
</feature>
<dbReference type="InterPro" id="IPR000889">
    <property type="entry name" value="Glutathione_peroxidase"/>
</dbReference>
<keyword evidence="7" id="KW-1185">Reference proteome</keyword>
<name>K0RT55_THAOC</name>
<evidence type="ECO:0000256" key="4">
    <source>
        <dbReference type="RuleBase" id="RU000499"/>
    </source>
</evidence>
<dbReference type="PANTHER" id="PTHR11592:SF132">
    <property type="entry name" value="GLUTATHIONE PEROXIDASE 7, CHLOROPLASTIC-RELATED"/>
    <property type="match status" value="1"/>
</dbReference>
<keyword evidence="3 4" id="KW-0560">Oxidoreductase</keyword>
<protein>
    <recommendedName>
        <fullName evidence="4">Glutathione peroxidase</fullName>
    </recommendedName>
</protein>
<dbReference type="SUPFAM" id="SSF52833">
    <property type="entry name" value="Thioredoxin-like"/>
    <property type="match status" value="1"/>
</dbReference>
<evidence type="ECO:0000313" key="6">
    <source>
        <dbReference type="EMBL" id="EJK57033.1"/>
    </source>
</evidence>
<sequence length="291" mass="31826">MTSFRTILQPKENKIETRLRGCARDRVAAGMGGFSWRATRETTSQQDQQDNNMRSSLVVAGAASALLVLSNHAVAVAGNSAAECDTWAESGECSLNPKYMLQHCADACARQAELDSEMAEAIESKIGHVTSFFDLEAQDIDENVITFDEYKGKVTVITNVASHCGYTESHYRGMVKLYKRFSGSAVGFNILAFPCNQFGEQEPEACPNIKRFAEKKGVEFTMMNKILVNGLDAHNVYHFLKKVAGPPSIAWNFATYYVVSPDGVVQSLSGVEPMDLVPAILEAMGVDSSEL</sequence>
<dbReference type="Proteomes" id="UP000266841">
    <property type="component" value="Unassembled WGS sequence"/>
</dbReference>
<evidence type="ECO:0000259" key="5">
    <source>
        <dbReference type="Pfam" id="PF01549"/>
    </source>
</evidence>
<evidence type="ECO:0000313" key="7">
    <source>
        <dbReference type="Proteomes" id="UP000266841"/>
    </source>
</evidence>
<comment type="caution">
    <text evidence="6">The sequence shown here is derived from an EMBL/GenBank/DDBJ whole genome shotgun (WGS) entry which is preliminary data.</text>
</comment>
<evidence type="ECO:0000256" key="3">
    <source>
        <dbReference type="ARBA" id="ARBA00023002"/>
    </source>
</evidence>
<dbReference type="OMA" id="GECEANQ"/>
<dbReference type="InterPro" id="IPR029760">
    <property type="entry name" value="GPX_CS"/>
</dbReference>
<accession>K0RT55</accession>
<comment type="similarity">
    <text evidence="1 4">Belongs to the glutathione peroxidase family.</text>
</comment>
<organism evidence="6 7">
    <name type="scientific">Thalassiosira oceanica</name>
    <name type="common">Marine diatom</name>
    <dbReference type="NCBI Taxonomy" id="159749"/>
    <lineage>
        <taxon>Eukaryota</taxon>
        <taxon>Sar</taxon>
        <taxon>Stramenopiles</taxon>
        <taxon>Ochrophyta</taxon>
        <taxon>Bacillariophyta</taxon>
        <taxon>Coscinodiscophyceae</taxon>
        <taxon>Thalassiosirophycidae</taxon>
        <taxon>Thalassiosirales</taxon>
        <taxon>Thalassiosiraceae</taxon>
        <taxon>Thalassiosira</taxon>
    </lineage>
</organism>
<reference evidence="6 7" key="1">
    <citation type="journal article" date="2012" name="Genome Biol.">
        <title>Genome and low-iron response of an oceanic diatom adapted to chronic iron limitation.</title>
        <authorList>
            <person name="Lommer M."/>
            <person name="Specht M."/>
            <person name="Roy A.S."/>
            <person name="Kraemer L."/>
            <person name="Andreson R."/>
            <person name="Gutowska M.A."/>
            <person name="Wolf J."/>
            <person name="Bergner S.V."/>
            <person name="Schilhabel M.B."/>
            <person name="Klostermeier U.C."/>
            <person name="Beiko R.G."/>
            <person name="Rosenstiel P."/>
            <person name="Hippler M."/>
            <person name="Laroche J."/>
        </authorList>
    </citation>
    <scope>NUCLEOTIDE SEQUENCE [LARGE SCALE GENOMIC DNA]</scope>
    <source>
        <strain evidence="6 7">CCMP1005</strain>
    </source>
</reference>
<dbReference type="PROSITE" id="PS00763">
    <property type="entry name" value="GLUTATHIONE_PEROXID_2"/>
    <property type="match status" value="1"/>
</dbReference>
<dbReference type="EMBL" id="AGNL01029762">
    <property type="protein sequence ID" value="EJK57033.1"/>
    <property type="molecule type" value="Genomic_DNA"/>
</dbReference>
<evidence type="ECO:0000256" key="1">
    <source>
        <dbReference type="ARBA" id="ARBA00006926"/>
    </source>
</evidence>
<dbReference type="OrthoDB" id="446890at2759"/>